<sequence length="524" mass="57763">MWARCKNSEGQQMGRWRIRPSGMMIWTKSSAKGVFVCNASSNVVLRDGTRSFGTSLVQFNKMKFLNQQEAISVDEELFNDYKFSVDQLMELAGLSCAHAIVDAYSSCSLKSTKVLICCGPGNNGGDGLVAARHLCLMNYEPYVYYPKRTERELFKNLQHQAESMGITVSTKCPDAAWVENEFDMNMARKLDVIIFGATGFTGKYTVLESIKLLTGMRWGIAGRSQNKLQGVLKEIGDKANTDLSHVPIVLADVDNQDSLNNMARECRVIVNCCGPYRLFGEPVLKACLAERTHHVDVSGEPQFLEGMQLKYHEAAKEKGVYLISACGFDSIPADMGTVFLEQQFDGVVNSVESYIVSKQKGRRELGAIHYGTGIAEVIAVSFVGAVFWLMVKTSFGRRMLLNHPRLFSLGMVSHEGPSDEAMNNTQFALYFEGRGWEEKLASPEDQYTTPPNKVIRTKVAGTNPGYGATCVALVLSARTILQDSDKMPGSGGYLTPGAAFAKTNLIDELCKNGFTFEVLSSSKL</sequence>
<dbReference type="Pfam" id="PF03853">
    <property type="entry name" value="YjeF_N"/>
    <property type="match status" value="1"/>
</dbReference>
<dbReference type="InterPro" id="IPR036652">
    <property type="entry name" value="YjeF_N_dom_sf"/>
</dbReference>
<reference evidence="2" key="1">
    <citation type="submission" date="2022-08" db="UniProtKB">
        <authorList>
            <consortium name="EnsemblMetazoa"/>
        </authorList>
    </citation>
    <scope>IDENTIFICATION</scope>
    <source>
        <strain evidence="2">EBRO</strain>
    </source>
</reference>
<evidence type="ECO:0000256" key="1">
    <source>
        <dbReference type="ARBA" id="ARBA00038048"/>
    </source>
</evidence>
<dbReference type="InterPro" id="IPR004443">
    <property type="entry name" value="YjeF_N_dom"/>
</dbReference>
<dbReference type="PROSITE" id="PS51385">
    <property type="entry name" value="YJEF_N"/>
    <property type="match status" value="1"/>
</dbReference>
<dbReference type="PANTHER" id="PTHR12286:SF5">
    <property type="entry name" value="SACCHAROPINE DEHYDROGENASE-LIKE OXIDOREDUCTASE"/>
    <property type="match status" value="1"/>
</dbReference>
<dbReference type="AlphaFoldDB" id="A0A182J806"/>
<dbReference type="PANTHER" id="PTHR12286">
    <property type="entry name" value="SACCHAROPINE DEHYDROGENASE-LIKE OXIDOREDUCTASE"/>
    <property type="match status" value="1"/>
</dbReference>
<dbReference type="GO" id="GO:0009247">
    <property type="term" value="P:glycolipid biosynthetic process"/>
    <property type="evidence" value="ECO:0007669"/>
    <property type="project" value="TreeGrafter"/>
</dbReference>
<name>A0A182J806_ANOAO</name>
<dbReference type="InterPro" id="IPR036291">
    <property type="entry name" value="NAD(P)-bd_dom_sf"/>
</dbReference>
<dbReference type="SUPFAM" id="SSF51735">
    <property type="entry name" value="NAD(P)-binding Rossmann-fold domains"/>
    <property type="match status" value="1"/>
</dbReference>
<dbReference type="GO" id="GO:0005811">
    <property type="term" value="C:lipid droplet"/>
    <property type="evidence" value="ECO:0007669"/>
    <property type="project" value="TreeGrafter"/>
</dbReference>
<accession>A0A182J806</accession>
<protein>
    <submittedName>
        <fullName evidence="2">Uncharacterized protein</fullName>
    </submittedName>
</protein>
<dbReference type="GO" id="GO:0005739">
    <property type="term" value="C:mitochondrion"/>
    <property type="evidence" value="ECO:0007669"/>
    <property type="project" value="TreeGrafter"/>
</dbReference>
<dbReference type="GO" id="GO:0005886">
    <property type="term" value="C:plasma membrane"/>
    <property type="evidence" value="ECO:0007669"/>
    <property type="project" value="TreeGrafter"/>
</dbReference>
<dbReference type="Gene3D" id="3.40.50.720">
    <property type="entry name" value="NAD(P)-binding Rossmann-like Domain"/>
    <property type="match status" value="1"/>
</dbReference>
<evidence type="ECO:0000313" key="2">
    <source>
        <dbReference type="EnsemblMetazoa" id="AATE013118-PA.1"/>
    </source>
</evidence>
<dbReference type="InterPro" id="IPR051276">
    <property type="entry name" value="Saccharopine_DH-like_oxidrdct"/>
</dbReference>
<dbReference type="VEuPathDB" id="VectorBase:AATE013118"/>
<dbReference type="EnsemblMetazoa" id="AATE013118-RA">
    <property type="protein sequence ID" value="AATE013118-PA.1"/>
    <property type="gene ID" value="AATE013118"/>
</dbReference>
<comment type="similarity">
    <text evidence="1">Belongs to the saccharopine dehydrogenase family.</text>
</comment>
<organism evidence="2">
    <name type="scientific">Anopheles atroparvus</name>
    <name type="common">European mosquito</name>
    <dbReference type="NCBI Taxonomy" id="41427"/>
    <lineage>
        <taxon>Eukaryota</taxon>
        <taxon>Metazoa</taxon>
        <taxon>Ecdysozoa</taxon>
        <taxon>Arthropoda</taxon>
        <taxon>Hexapoda</taxon>
        <taxon>Insecta</taxon>
        <taxon>Pterygota</taxon>
        <taxon>Neoptera</taxon>
        <taxon>Endopterygota</taxon>
        <taxon>Diptera</taxon>
        <taxon>Nematocera</taxon>
        <taxon>Culicoidea</taxon>
        <taxon>Culicidae</taxon>
        <taxon>Anophelinae</taxon>
        <taxon>Anopheles</taxon>
    </lineage>
</organism>
<dbReference type="SUPFAM" id="SSF64153">
    <property type="entry name" value="YjeF N-terminal domain-like"/>
    <property type="match status" value="1"/>
</dbReference>
<proteinExistence type="inferred from homology"/>
<dbReference type="FunFam" id="3.40.50.720:FF:000178">
    <property type="entry name" value="Saccharopine dehydrogenase-like oxidoreductase"/>
    <property type="match status" value="1"/>
</dbReference>
<dbReference type="STRING" id="41427.A0A182J806"/>